<evidence type="ECO:0000313" key="2">
    <source>
        <dbReference type="EMBL" id="KPL77409.1"/>
    </source>
</evidence>
<organism evidence="2 3">
    <name type="scientific">Levilinea saccharolytica</name>
    <dbReference type="NCBI Taxonomy" id="229921"/>
    <lineage>
        <taxon>Bacteria</taxon>
        <taxon>Bacillati</taxon>
        <taxon>Chloroflexota</taxon>
        <taxon>Anaerolineae</taxon>
        <taxon>Anaerolineales</taxon>
        <taxon>Anaerolineaceae</taxon>
        <taxon>Levilinea</taxon>
    </lineage>
</organism>
<dbReference type="OrthoDB" id="166461at2"/>
<dbReference type="Proteomes" id="UP000050501">
    <property type="component" value="Unassembled WGS sequence"/>
</dbReference>
<keyword evidence="3" id="KW-1185">Reference proteome</keyword>
<sequence length="90" mass="10167">MGRTLPSITQSLNEEQAAFGRFRRALRRSDQTALDELFTAARQHLAAAAYAANLLPMETFLLAMLLEEHKEVARLRVQVEALQSRLLDDV</sequence>
<reference evidence="2 3" key="1">
    <citation type="submission" date="2015-07" db="EMBL/GenBank/DDBJ databases">
        <title>Genome sequence of Levilinea saccharolytica DSM 16555.</title>
        <authorList>
            <person name="Hemp J."/>
            <person name="Ward L.M."/>
            <person name="Pace L.A."/>
            <person name="Fischer W.W."/>
        </authorList>
    </citation>
    <scope>NUCLEOTIDE SEQUENCE [LARGE SCALE GENOMIC DNA]</scope>
    <source>
        <strain evidence="2 3">KIBI-1</strain>
    </source>
</reference>
<evidence type="ECO:0000259" key="1">
    <source>
        <dbReference type="Pfam" id="PF26485"/>
    </source>
</evidence>
<dbReference type="EMBL" id="LGCM01000060">
    <property type="protein sequence ID" value="KPL77409.1"/>
    <property type="molecule type" value="Genomic_DNA"/>
</dbReference>
<dbReference type="InterPro" id="IPR058469">
    <property type="entry name" value="DUF8156"/>
</dbReference>
<dbReference type="AlphaFoldDB" id="A0A0P6XM39"/>
<accession>A0A0P6XM39</accession>
<protein>
    <recommendedName>
        <fullName evidence="1">DUF8156 domain-containing protein</fullName>
    </recommendedName>
</protein>
<name>A0A0P6XM39_9CHLR</name>
<proteinExistence type="predicted"/>
<dbReference type="RefSeq" id="WP_062419096.1">
    <property type="nucleotide sequence ID" value="NZ_DF967974.1"/>
</dbReference>
<comment type="caution">
    <text evidence="2">The sequence shown here is derived from an EMBL/GenBank/DDBJ whole genome shotgun (WGS) entry which is preliminary data.</text>
</comment>
<gene>
    <name evidence="2" type="ORF">ADN01_16020</name>
</gene>
<evidence type="ECO:0000313" key="3">
    <source>
        <dbReference type="Proteomes" id="UP000050501"/>
    </source>
</evidence>
<dbReference type="Pfam" id="PF26485">
    <property type="entry name" value="DUF8156"/>
    <property type="match status" value="1"/>
</dbReference>
<feature type="domain" description="DUF8156" evidence="1">
    <location>
        <begin position="1"/>
        <end position="88"/>
    </location>
</feature>